<dbReference type="AlphaFoldDB" id="A0A3P3Q5V4"/>
<sequence>MKDRFLLNYRVSGIKNLTDEVSLSFYKKTITAPIHTEEYNIKGIYGVNGSGKSAILESVNIMRSLMTDSNYLNDPMVQKNLNEIINKKISRLSISADFLVKDFFLNGSKNIYLFRYNINLIKNAAERYIIDEEKLLYKRATSRKDVLDTLIHIKDGEVIEIYNEEDDLKEYFIKKTMNLLSNSSALASYLEVMSNSDKFKNRLVSSLGMCILALNIVAENIYIYMDQSDNHINYFLGDILLGEKELDFTTIINQAKRLNANRLNIFHTNFDTVEKNAYSKYESIVKRLCNFIKIFKPELSGIDIDRKENGDMYVCSLNMVYDNYSISTEFESTGIKKLIKLFIYLDIMTKGGIVFIDELDSNLHDVYLCALLEYLMDFGRGQLCFTTHNVGPMDILKKHKKSIDFLSVDNKIYSWTSNGNYSPSKLYRTGMIEGSPFNIDSIDFIGIFDTDEED</sequence>
<keyword evidence="1" id="KW-0067">ATP-binding</keyword>
<dbReference type="Proteomes" id="UP000276982">
    <property type="component" value="Unassembled WGS sequence"/>
</dbReference>
<keyword evidence="1" id="KW-0547">Nucleotide-binding</keyword>
<dbReference type="InterPro" id="IPR027417">
    <property type="entry name" value="P-loop_NTPase"/>
</dbReference>
<organism evidence="1 2">
    <name type="scientific">Lachnoanaerobaculum orale</name>
    <dbReference type="NCBI Taxonomy" id="979627"/>
    <lineage>
        <taxon>Bacteria</taxon>
        <taxon>Bacillati</taxon>
        <taxon>Bacillota</taxon>
        <taxon>Clostridia</taxon>
        <taxon>Lachnospirales</taxon>
        <taxon>Lachnospiraceae</taxon>
        <taxon>Lachnoanaerobaculum</taxon>
    </lineage>
</organism>
<protein>
    <submittedName>
        <fullName evidence="1">ATP-binding protein</fullName>
    </submittedName>
</protein>
<proteinExistence type="predicted"/>
<dbReference type="SUPFAM" id="SSF52540">
    <property type="entry name" value="P-loop containing nucleoside triphosphate hydrolases"/>
    <property type="match status" value="1"/>
</dbReference>
<accession>A0A3P3Q5V4</accession>
<name>A0A3P3Q5V4_9FIRM</name>
<evidence type="ECO:0000313" key="1">
    <source>
        <dbReference type="EMBL" id="RRJ16485.1"/>
    </source>
</evidence>
<gene>
    <name evidence="1" type="ORF">EHW90_05695</name>
</gene>
<dbReference type="PANTHER" id="PTHR40396:SF1">
    <property type="entry name" value="ATPASE AAA-TYPE CORE DOMAIN-CONTAINING PROTEIN"/>
    <property type="match status" value="1"/>
</dbReference>
<comment type="caution">
    <text evidence="1">The sequence shown here is derived from an EMBL/GenBank/DDBJ whole genome shotgun (WGS) entry which is preliminary data.</text>
</comment>
<dbReference type="Gene3D" id="3.40.50.300">
    <property type="entry name" value="P-loop containing nucleotide triphosphate hydrolases"/>
    <property type="match status" value="1"/>
</dbReference>
<evidence type="ECO:0000313" key="2">
    <source>
        <dbReference type="Proteomes" id="UP000276982"/>
    </source>
</evidence>
<dbReference type="PANTHER" id="PTHR40396">
    <property type="entry name" value="ATPASE-LIKE PROTEIN"/>
    <property type="match status" value="1"/>
</dbReference>
<dbReference type="EMBL" id="RRCM01000001">
    <property type="protein sequence ID" value="RRJ16485.1"/>
    <property type="molecule type" value="Genomic_DNA"/>
</dbReference>
<keyword evidence="2" id="KW-1185">Reference proteome</keyword>
<dbReference type="RefSeq" id="WP_124951930.1">
    <property type="nucleotide sequence ID" value="NZ_RRCM01000001.1"/>
</dbReference>
<reference evidence="1 2" key="1">
    <citation type="submission" date="2018-11" db="EMBL/GenBank/DDBJ databases">
        <title>Genome sequencing of Lachnoanaerobaculum orale DSM 24553T.</title>
        <authorList>
            <person name="Kook J.-K."/>
            <person name="Park S.-N."/>
            <person name="Lim Y.K."/>
        </authorList>
    </citation>
    <scope>NUCLEOTIDE SEQUENCE [LARGE SCALE GENOMIC DNA]</scope>
    <source>
        <strain evidence="1 2">DSM 24553</strain>
    </source>
</reference>
<dbReference type="GO" id="GO:0005524">
    <property type="term" value="F:ATP binding"/>
    <property type="evidence" value="ECO:0007669"/>
    <property type="project" value="UniProtKB-KW"/>
</dbReference>